<dbReference type="PROSITE" id="PS51679">
    <property type="entry name" value="SAM_MT_C5"/>
    <property type="match status" value="1"/>
</dbReference>
<evidence type="ECO:0000256" key="8">
    <source>
        <dbReference type="SAM" id="MobiDB-lite"/>
    </source>
</evidence>
<comment type="catalytic activity">
    <reaction evidence="6">
        <text>a 2'-deoxycytidine in DNA + S-adenosyl-L-methionine = a 5-methyl-2'-deoxycytidine in DNA + S-adenosyl-L-homocysteine + H(+)</text>
        <dbReference type="Rhea" id="RHEA:13681"/>
        <dbReference type="Rhea" id="RHEA-COMP:11369"/>
        <dbReference type="Rhea" id="RHEA-COMP:11370"/>
        <dbReference type="ChEBI" id="CHEBI:15378"/>
        <dbReference type="ChEBI" id="CHEBI:57856"/>
        <dbReference type="ChEBI" id="CHEBI:59789"/>
        <dbReference type="ChEBI" id="CHEBI:85452"/>
        <dbReference type="ChEBI" id="CHEBI:85454"/>
        <dbReference type="EC" id="2.1.1.37"/>
    </reaction>
</comment>
<keyword evidence="2 7" id="KW-0489">Methyltransferase</keyword>
<evidence type="ECO:0000256" key="3">
    <source>
        <dbReference type="ARBA" id="ARBA00022679"/>
    </source>
</evidence>
<evidence type="ECO:0000256" key="7">
    <source>
        <dbReference type="PROSITE-ProRule" id="PRU01016"/>
    </source>
</evidence>
<protein>
    <recommendedName>
        <fullName evidence="1">DNA (cytosine-5-)-methyltransferase</fullName>
        <ecNumber evidence="1">2.1.1.37</ecNumber>
    </recommendedName>
</protein>
<keyword evidence="10" id="KW-1185">Reference proteome</keyword>
<dbReference type="InterPro" id="IPR050390">
    <property type="entry name" value="C5-Methyltransferase"/>
</dbReference>
<keyword evidence="3 7" id="KW-0808">Transferase</keyword>
<dbReference type="PRINTS" id="PR00105">
    <property type="entry name" value="C5METTRFRASE"/>
</dbReference>
<dbReference type="InterPro" id="IPR031303">
    <property type="entry name" value="C5_meth_CS"/>
</dbReference>
<evidence type="ECO:0000256" key="5">
    <source>
        <dbReference type="ARBA" id="ARBA00022747"/>
    </source>
</evidence>
<dbReference type="PROSITE" id="PS00095">
    <property type="entry name" value="C5_MTASE_2"/>
    <property type="match status" value="1"/>
</dbReference>
<dbReference type="EMBL" id="JBHRXP010000001">
    <property type="protein sequence ID" value="MFC3579223.1"/>
    <property type="molecule type" value="Genomic_DNA"/>
</dbReference>
<feature type="active site" evidence="7">
    <location>
        <position position="111"/>
    </location>
</feature>
<dbReference type="InterPro" id="IPR029063">
    <property type="entry name" value="SAM-dependent_MTases_sf"/>
</dbReference>
<dbReference type="EC" id="2.1.1.37" evidence="1"/>
<name>A0ABV7SRX2_9SPHN</name>
<proteinExistence type="inferred from homology"/>
<dbReference type="Gene3D" id="3.40.50.150">
    <property type="entry name" value="Vaccinia Virus protein VP39"/>
    <property type="match status" value="1"/>
</dbReference>
<accession>A0ABV7SRX2</accession>
<comment type="similarity">
    <text evidence="7">Belongs to the class I-like SAM-binding methyltransferase superfamily. C5-methyltransferase family.</text>
</comment>
<dbReference type="Proteomes" id="UP001595713">
    <property type="component" value="Unassembled WGS sequence"/>
</dbReference>
<dbReference type="GO" id="GO:0003886">
    <property type="term" value="F:DNA (cytosine-5-)-methyltransferase activity"/>
    <property type="evidence" value="ECO:0007669"/>
    <property type="project" value="UniProtKB-EC"/>
</dbReference>
<organism evidence="9 10">
    <name type="scientific">Sphingomonas hylomeconis</name>
    <dbReference type="NCBI Taxonomy" id="1395958"/>
    <lineage>
        <taxon>Bacteria</taxon>
        <taxon>Pseudomonadati</taxon>
        <taxon>Pseudomonadota</taxon>
        <taxon>Alphaproteobacteria</taxon>
        <taxon>Sphingomonadales</taxon>
        <taxon>Sphingomonadaceae</taxon>
        <taxon>Sphingomonas</taxon>
    </lineage>
</organism>
<keyword evidence="4 7" id="KW-0949">S-adenosyl-L-methionine</keyword>
<comment type="caution">
    <text evidence="9">The sequence shown here is derived from an EMBL/GenBank/DDBJ whole genome shotgun (WGS) entry which is preliminary data.</text>
</comment>
<keyword evidence="5" id="KW-0680">Restriction system</keyword>
<evidence type="ECO:0000313" key="10">
    <source>
        <dbReference type="Proteomes" id="UP001595713"/>
    </source>
</evidence>
<reference evidence="10" key="1">
    <citation type="journal article" date="2019" name="Int. J. Syst. Evol. Microbiol.">
        <title>The Global Catalogue of Microorganisms (GCM) 10K type strain sequencing project: providing services to taxonomists for standard genome sequencing and annotation.</title>
        <authorList>
            <consortium name="The Broad Institute Genomics Platform"/>
            <consortium name="The Broad Institute Genome Sequencing Center for Infectious Disease"/>
            <person name="Wu L."/>
            <person name="Ma J."/>
        </authorList>
    </citation>
    <scope>NUCLEOTIDE SEQUENCE [LARGE SCALE GENOMIC DNA]</scope>
    <source>
        <strain evidence="10">KCTC 42739</strain>
    </source>
</reference>
<dbReference type="GO" id="GO:0032259">
    <property type="term" value="P:methylation"/>
    <property type="evidence" value="ECO:0007669"/>
    <property type="project" value="UniProtKB-KW"/>
</dbReference>
<sequence length="393" mass="42622">MALLDPLVPTRSAEAGGSGAPTTLPRGNTRMPVIDLFAGAGGLSIGATDAGCDVRACVELDPVACRTLRAHERYHGSVIEGDVSLITGLDLRQAAGLAPGDPLIVVGGAPCQPFSKAAYWVEDGEESRYRRARAAGVALSRPPALTEARPDARRTLVEEFWRLIFESNADGFVFENVPSIKHPRNRPVLDGFRHAAEAAGYKVTQVTANAAEHGVAQARERVFLLGAKVGAPTAPEPTHTLKDEANRKPALTAGEALQGFDRPQYFEPEEIVTGRWAEHLRTVPPGGNYKAHTAWAGHPNPTFETETRFWNFLLKLSPDRPSWTIAASPGPWTGPFHWANRRLRTVEMAALQGFPEGYHLVGGRRDRVRQLGNAVPPPLARRMVEAVLATVDR</sequence>
<dbReference type="PANTHER" id="PTHR10629:SF52">
    <property type="entry name" value="DNA (CYTOSINE-5)-METHYLTRANSFERASE 1"/>
    <property type="match status" value="1"/>
</dbReference>
<dbReference type="InterPro" id="IPR001525">
    <property type="entry name" value="C5_MeTfrase"/>
</dbReference>
<dbReference type="PANTHER" id="PTHR10629">
    <property type="entry name" value="CYTOSINE-SPECIFIC METHYLTRANSFERASE"/>
    <property type="match status" value="1"/>
</dbReference>
<evidence type="ECO:0000256" key="1">
    <source>
        <dbReference type="ARBA" id="ARBA00011975"/>
    </source>
</evidence>
<evidence type="ECO:0000256" key="2">
    <source>
        <dbReference type="ARBA" id="ARBA00022603"/>
    </source>
</evidence>
<gene>
    <name evidence="9" type="ORF">ACFONA_03515</name>
</gene>
<dbReference type="RefSeq" id="WP_261295195.1">
    <property type="nucleotide sequence ID" value="NZ_JANQBK010000014.1"/>
</dbReference>
<dbReference type="SUPFAM" id="SSF53335">
    <property type="entry name" value="S-adenosyl-L-methionine-dependent methyltransferases"/>
    <property type="match status" value="1"/>
</dbReference>
<evidence type="ECO:0000313" key="9">
    <source>
        <dbReference type="EMBL" id="MFC3579223.1"/>
    </source>
</evidence>
<evidence type="ECO:0000256" key="6">
    <source>
        <dbReference type="ARBA" id="ARBA00047422"/>
    </source>
</evidence>
<dbReference type="Gene3D" id="3.90.120.10">
    <property type="entry name" value="DNA Methylase, subunit A, domain 2"/>
    <property type="match status" value="1"/>
</dbReference>
<dbReference type="Pfam" id="PF00145">
    <property type="entry name" value="DNA_methylase"/>
    <property type="match status" value="1"/>
</dbReference>
<evidence type="ECO:0000256" key="4">
    <source>
        <dbReference type="ARBA" id="ARBA00022691"/>
    </source>
</evidence>
<feature type="region of interest" description="Disordered" evidence="8">
    <location>
        <begin position="1"/>
        <end position="25"/>
    </location>
</feature>